<feature type="compositionally biased region" description="Polar residues" evidence="9">
    <location>
        <begin position="26"/>
        <end position="37"/>
    </location>
</feature>
<comment type="subcellular location">
    <subcellularLocation>
        <location evidence="8">Nucleus</location>
    </subcellularLocation>
    <subcellularLocation>
        <location evidence="8">Mitochondrion</location>
    </subcellularLocation>
</comment>
<dbReference type="SUPFAM" id="SSF48150">
    <property type="entry name" value="DNA-glycosylase"/>
    <property type="match status" value="1"/>
</dbReference>
<dbReference type="Proteomes" id="UP000237144">
    <property type="component" value="Unassembled WGS sequence"/>
</dbReference>
<reference evidence="11 12" key="1">
    <citation type="journal article" date="2018" name="Front. Microbiol.">
        <title>Prospects for Fungal Bioremediation of Acidic Radioactive Waste Sites: Characterization and Genome Sequence of Rhodotorula taiwanensis MD1149.</title>
        <authorList>
            <person name="Tkavc R."/>
            <person name="Matrosova V.Y."/>
            <person name="Grichenko O.E."/>
            <person name="Gostincar C."/>
            <person name="Volpe R.P."/>
            <person name="Klimenkova P."/>
            <person name="Gaidamakova E.K."/>
            <person name="Zhou C.E."/>
            <person name="Stewart B.J."/>
            <person name="Lyman M.G."/>
            <person name="Malfatti S.A."/>
            <person name="Rubinfeld B."/>
            <person name="Courtot M."/>
            <person name="Singh J."/>
            <person name="Dalgard C.L."/>
            <person name="Hamilton T."/>
            <person name="Frey K.G."/>
            <person name="Gunde-Cimerman N."/>
            <person name="Dugan L."/>
            <person name="Daly M.J."/>
        </authorList>
    </citation>
    <scope>NUCLEOTIDE SEQUENCE [LARGE SCALE GENOMIC DNA]</scope>
    <source>
        <strain evidence="11 12">MD1149</strain>
    </source>
</reference>
<sequence length="405" mass="44608">MAPVRVRASTSTFTSRVTLYEPTAASLNGSTSHSATSDVAIAPSPTRRRSNRLSGVKLEGDEEGELFKPNGEDDADEEKPTPKAKSPRKPKKHVEALDKPHPAPKRWEETYEVIRKQRQTIFAPVDGMGCEQGGRSAKKEGEDEPVESEKDKRLSIIVSLMLSSQTKDPVTHQATMNLRYQLPGGLTLEALEAATVEQIDQCICKVGFHNTKAKNLKLLAERLRTHHDGDVPGDLPSLLEIVGVGPKMAYLYLQATGQNIGIGVDTHVHRITNRLRWHQKETQTAEQTRLNLESWLPKHLWPSVNKMLVGFGQEICKPVGPRCDLCDVATAKLCPSRRVVVPSPKKKVKVEIEVKGEDGEPTVKVAMEEEEQKLVSAIKPEPTVPSAVAVNETVVKEEVVEATVA</sequence>
<dbReference type="OrthoDB" id="2099276at2759"/>
<feature type="region of interest" description="Disordered" evidence="9">
    <location>
        <begin position="26"/>
        <end position="106"/>
    </location>
</feature>
<dbReference type="STRING" id="741276.A0A2S5BC85"/>
<dbReference type="EC" id="4.2.99.18" evidence="8"/>
<feature type="compositionally biased region" description="Basic and acidic residues" evidence="9">
    <location>
        <begin position="93"/>
        <end position="106"/>
    </location>
</feature>
<evidence type="ECO:0000256" key="6">
    <source>
        <dbReference type="ARBA" id="ARBA00023295"/>
    </source>
</evidence>
<evidence type="ECO:0000256" key="8">
    <source>
        <dbReference type="HAMAP-Rule" id="MF_03183"/>
    </source>
</evidence>
<keyword evidence="4 8" id="KW-0234">DNA repair</keyword>
<dbReference type="InterPro" id="IPR030841">
    <property type="entry name" value="NTH1"/>
</dbReference>
<organism evidence="11 12">
    <name type="scientific">Rhodotorula taiwanensis</name>
    <dbReference type="NCBI Taxonomy" id="741276"/>
    <lineage>
        <taxon>Eukaryota</taxon>
        <taxon>Fungi</taxon>
        <taxon>Dikarya</taxon>
        <taxon>Basidiomycota</taxon>
        <taxon>Pucciniomycotina</taxon>
        <taxon>Microbotryomycetes</taxon>
        <taxon>Sporidiobolales</taxon>
        <taxon>Sporidiobolaceae</taxon>
        <taxon>Rhodotorula</taxon>
    </lineage>
</organism>
<dbReference type="CDD" id="cd00056">
    <property type="entry name" value="ENDO3c"/>
    <property type="match status" value="1"/>
</dbReference>
<dbReference type="SMART" id="SM00478">
    <property type="entry name" value="ENDO3c"/>
    <property type="match status" value="1"/>
</dbReference>
<dbReference type="PANTHER" id="PTHR43286:SF1">
    <property type="entry name" value="ENDONUCLEASE III-LIKE PROTEIN 1"/>
    <property type="match status" value="1"/>
</dbReference>
<keyword evidence="8" id="KW-0539">Nucleus</keyword>
<keyword evidence="5 8" id="KW-0456">Lyase</keyword>
<dbReference type="GO" id="GO:0000703">
    <property type="term" value="F:oxidized pyrimidine nucleobase lesion DNA N-glycosylase activity"/>
    <property type="evidence" value="ECO:0007669"/>
    <property type="project" value="UniProtKB-UniRule"/>
</dbReference>
<dbReference type="GO" id="GO:0006289">
    <property type="term" value="P:nucleotide-excision repair"/>
    <property type="evidence" value="ECO:0007669"/>
    <property type="project" value="TreeGrafter"/>
</dbReference>
<gene>
    <name evidence="8" type="primary">NTH1</name>
    <name evidence="11" type="ORF">BMF94_2545</name>
</gene>
<keyword evidence="3 8" id="KW-0378">Hydrolase</keyword>
<evidence type="ECO:0000256" key="3">
    <source>
        <dbReference type="ARBA" id="ARBA00022801"/>
    </source>
</evidence>
<comment type="caution">
    <text evidence="8">Lacks conserved residue(s) required for the propagation of feature annotation.</text>
</comment>
<comment type="similarity">
    <text evidence="1 8">Belongs to the Nth/MutY family.</text>
</comment>
<protein>
    <recommendedName>
        <fullName evidence="8">Endonuclease III homolog</fullName>
        <ecNumber evidence="8">3.2.2.-</ecNumber>
        <ecNumber evidence="8">4.2.99.18</ecNumber>
    </recommendedName>
    <alternativeName>
        <fullName evidence="8">Bifunctional DNA N-glycosylase/DNA-(apurinic or apyrimidinic site) lyase</fullName>
        <shortName evidence="8">DNA glycosylase/AP lyase</shortName>
    </alternativeName>
</protein>
<dbReference type="InterPro" id="IPR003265">
    <property type="entry name" value="HhH-GPD_domain"/>
</dbReference>
<dbReference type="AlphaFoldDB" id="A0A2S5BC85"/>
<evidence type="ECO:0000256" key="2">
    <source>
        <dbReference type="ARBA" id="ARBA00022763"/>
    </source>
</evidence>
<comment type="function">
    <text evidence="8">Bifunctional DNA N-glycosylase with associated apurinic/apyrimidinic (AP) lyase function that catalyzes the first step in base excision repair (BER), the primary repair pathway for the repair of oxidative DNA damage. The DNA N-glycosylase activity releases the damaged DNA base from DNA by cleaving the N-glycosidic bond, leaving an AP site. The AP lyase activity cleaves the phosphodiester bond 3' to the AP site by a beta-elimination. Primarily recognizes and repairs oxidative base damage of pyrimidines.</text>
</comment>
<feature type="domain" description="HhH-GPD" evidence="10">
    <location>
        <begin position="162"/>
        <end position="314"/>
    </location>
</feature>
<dbReference type="Gene3D" id="1.10.340.30">
    <property type="entry name" value="Hypothetical protein, domain 2"/>
    <property type="match status" value="1"/>
</dbReference>
<dbReference type="GO" id="GO:0006285">
    <property type="term" value="P:base-excision repair, AP site formation"/>
    <property type="evidence" value="ECO:0007669"/>
    <property type="project" value="UniProtKB-UniRule"/>
</dbReference>
<evidence type="ECO:0000256" key="7">
    <source>
        <dbReference type="ARBA" id="ARBA00044632"/>
    </source>
</evidence>
<evidence type="ECO:0000313" key="11">
    <source>
        <dbReference type="EMBL" id="POY74351.1"/>
    </source>
</evidence>
<name>A0A2S5BC85_9BASI</name>
<feature type="compositionally biased region" description="Basic and acidic residues" evidence="9">
    <location>
        <begin position="137"/>
        <end position="150"/>
    </location>
</feature>
<dbReference type="HAMAP" id="MF_03183">
    <property type="entry name" value="Endonuclease_III_Nth"/>
    <property type="match status" value="1"/>
</dbReference>
<evidence type="ECO:0000313" key="12">
    <source>
        <dbReference type="Proteomes" id="UP000237144"/>
    </source>
</evidence>
<dbReference type="GO" id="GO:0140078">
    <property type="term" value="F:class I DNA-(apurinic or apyrimidinic site) endonuclease activity"/>
    <property type="evidence" value="ECO:0007669"/>
    <property type="project" value="UniProtKB-EC"/>
</dbReference>
<dbReference type="Pfam" id="PF00730">
    <property type="entry name" value="HhH-GPD"/>
    <property type="match status" value="1"/>
</dbReference>
<comment type="caution">
    <text evidence="11">The sequence shown here is derived from an EMBL/GenBank/DDBJ whole genome shotgun (WGS) entry which is preliminary data.</text>
</comment>
<dbReference type="EC" id="3.2.2.-" evidence="8"/>
<dbReference type="InterPro" id="IPR023170">
    <property type="entry name" value="HhH_base_excis_C"/>
</dbReference>
<evidence type="ECO:0000259" key="10">
    <source>
        <dbReference type="SMART" id="SM00478"/>
    </source>
</evidence>
<feature type="region of interest" description="Disordered" evidence="9">
    <location>
        <begin position="126"/>
        <end position="150"/>
    </location>
</feature>
<keyword evidence="8" id="KW-0496">Mitochondrion</keyword>
<keyword evidence="12" id="KW-1185">Reference proteome</keyword>
<dbReference type="Gene3D" id="1.10.1670.10">
    <property type="entry name" value="Helix-hairpin-Helix base-excision DNA repair enzymes (C-terminal)"/>
    <property type="match status" value="1"/>
</dbReference>
<dbReference type="GO" id="GO:0005634">
    <property type="term" value="C:nucleus"/>
    <property type="evidence" value="ECO:0007669"/>
    <property type="project" value="UniProtKB-SubCell"/>
</dbReference>
<keyword evidence="2 8" id="KW-0227">DNA damage</keyword>
<evidence type="ECO:0000256" key="1">
    <source>
        <dbReference type="ARBA" id="ARBA00008343"/>
    </source>
</evidence>
<evidence type="ECO:0000256" key="5">
    <source>
        <dbReference type="ARBA" id="ARBA00023239"/>
    </source>
</evidence>
<dbReference type="PANTHER" id="PTHR43286">
    <property type="entry name" value="ENDONUCLEASE III-LIKE PROTEIN 1"/>
    <property type="match status" value="1"/>
</dbReference>
<dbReference type="FunFam" id="1.10.340.30:FF:000001">
    <property type="entry name" value="Endonuclease III"/>
    <property type="match status" value="1"/>
</dbReference>
<evidence type="ECO:0000256" key="9">
    <source>
        <dbReference type="SAM" id="MobiDB-lite"/>
    </source>
</evidence>
<comment type="catalytic activity">
    <reaction evidence="7 8">
        <text>2'-deoxyribonucleotide-(2'-deoxyribose 5'-phosphate)-2'-deoxyribonucleotide-DNA = a 3'-end 2'-deoxyribonucleotide-(2,3-dehydro-2,3-deoxyribose 5'-phosphate)-DNA + a 5'-end 5'-phospho-2'-deoxyribonucleoside-DNA + H(+)</text>
        <dbReference type="Rhea" id="RHEA:66592"/>
        <dbReference type="Rhea" id="RHEA-COMP:13180"/>
        <dbReference type="Rhea" id="RHEA-COMP:16897"/>
        <dbReference type="Rhea" id="RHEA-COMP:17067"/>
        <dbReference type="ChEBI" id="CHEBI:15378"/>
        <dbReference type="ChEBI" id="CHEBI:136412"/>
        <dbReference type="ChEBI" id="CHEBI:157695"/>
        <dbReference type="ChEBI" id="CHEBI:167181"/>
        <dbReference type="EC" id="4.2.99.18"/>
    </reaction>
</comment>
<keyword evidence="6 8" id="KW-0326">Glycosidase</keyword>
<accession>A0A2S5BC85</accession>
<evidence type="ECO:0000256" key="4">
    <source>
        <dbReference type="ARBA" id="ARBA00023204"/>
    </source>
</evidence>
<dbReference type="GO" id="GO:0005739">
    <property type="term" value="C:mitochondrion"/>
    <property type="evidence" value="ECO:0007669"/>
    <property type="project" value="UniProtKB-SubCell"/>
</dbReference>
<dbReference type="GO" id="GO:0003677">
    <property type="term" value="F:DNA binding"/>
    <property type="evidence" value="ECO:0007669"/>
    <property type="project" value="UniProtKB-UniRule"/>
</dbReference>
<dbReference type="EMBL" id="PJQD01000025">
    <property type="protein sequence ID" value="POY74351.1"/>
    <property type="molecule type" value="Genomic_DNA"/>
</dbReference>
<dbReference type="InterPro" id="IPR011257">
    <property type="entry name" value="DNA_glycosylase"/>
</dbReference>
<proteinExistence type="inferred from homology"/>